<feature type="compositionally biased region" description="Basic and acidic residues" evidence="1">
    <location>
        <begin position="30"/>
        <end position="43"/>
    </location>
</feature>
<sequence length="300" mass="33277">MSSSAEIKPVTSNEEAVDLLTSFLDRTTIKADEPAATKPKPLESKSPGSNYTFVDSREALSDAIDGLVDLPSSPPSLYVDLEGNNLSRHGTVSILQIHVRTTGHTYLIDVLILGPLAFSTPGILHAETTLKSILESDKIPKVFFDVRNDSDALYSHYDISLSGIHDLQLMALATRNPGQRRLITGLAKCIEKDAPLSYTERLRLAAVKAKGTALFSPEKGGSYAVFDARPLSREIAEYCVQDTAILPRLWSHYDRQLSSVWDERVRDMSRRRVRESQSPTFNGKGRHMALAPVEWARLRD</sequence>
<organism evidence="3 4">
    <name type="scientific">Clonostachys solani</name>
    <dbReference type="NCBI Taxonomy" id="160281"/>
    <lineage>
        <taxon>Eukaryota</taxon>
        <taxon>Fungi</taxon>
        <taxon>Dikarya</taxon>
        <taxon>Ascomycota</taxon>
        <taxon>Pezizomycotina</taxon>
        <taxon>Sordariomycetes</taxon>
        <taxon>Hypocreomycetidae</taxon>
        <taxon>Hypocreales</taxon>
        <taxon>Bionectriaceae</taxon>
        <taxon>Clonostachys</taxon>
    </lineage>
</organism>
<evidence type="ECO:0000313" key="3">
    <source>
        <dbReference type="EMBL" id="CAH0058559.1"/>
    </source>
</evidence>
<feature type="region of interest" description="Disordered" evidence="1">
    <location>
        <begin position="30"/>
        <end position="49"/>
    </location>
</feature>
<dbReference type="SUPFAM" id="SSF53098">
    <property type="entry name" value="Ribonuclease H-like"/>
    <property type="match status" value="1"/>
</dbReference>
<dbReference type="InterPro" id="IPR036397">
    <property type="entry name" value="RNaseH_sf"/>
</dbReference>
<comment type="caution">
    <text evidence="3">The sequence shown here is derived from an EMBL/GenBank/DDBJ whole genome shotgun (WGS) entry which is preliminary data.</text>
</comment>
<dbReference type="GO" id="GO:0003676">
    <property type="term" value="F:nucleic acid binding"/>
    <property type="evidence" value="ECO:0007669"/>
    <property type="project" value="InterPro"/>
</dbReference>
<name>A0A9N9ZP28_9HYPO</name>
<dbReference type="GO" id="GO:0006139">
    <property type="term" value="P:nucleobase-containing compound metabolic process"/>
    <property type="evidence" value="ECO:0007669"/>
    <property type="project" value="InterPro"/>
</dbReference>
<dbReference type="GO" id="GO:0008408">
    <property type="term" value="F:3'-5' exonuclease activity"/>
    <property type="evidence" value="ECO:0007669"/>
    <property type="project" value="InterPro"/>
</dbReference>
<dbReference type="InterPro" id="IPR012337">
    <property type="entry name" value="RNaseH-like_sf"/>
</dbReference>
<dbReference type="AlphaFoldDB" id="A0A9N9ZP28"/>
<evidence type="ECO:0000259" key="2">
    <source>
        <dbReference type="SMART" id="SM00474"/>
    </source>
</evidence>
<keyword evidence="4" id="KW-1185">Reference proteome</keyword>
<dbReference type="Proteomes" id="UP000775872">
    <property type="component" value="Unassembled WGS sequence"/>
</dbReference>
<dbReference type="OrthoDB" id="26838at2759"/>
<accession>A0A9N9ZP28</accession>
<dbReference type="Gene3D" id="3.30.420.10">
    <property type="entry name" value="Ribonuclease H-like superfamily/Ribonuclease H"/>
    <property type="match status" value="1"/>
</dbReference>
<evidence type="ECO:0000313" key="4">
    <source>
        <dbReference type="Proteomes" id="UP000775872"/>
    </source>
</evidence>
<feature type="domain" description="3'-5' exonuclease" evidence="2">
    <location>
        <begin position="51"/>
        <end position="258"/>
    </location>
</feature>
<dbReference type="Pfam" id="PF01612">
    <property type="entry name" value="DNA_pol_A_exo1"/>
    <property type="match status" value="1"/>
</dbReference>
<dbReference type="InterPro" id="IPR002562">
    <property type="entry name" value="3'-5'_exonuclease_dom"/>
</dbReference>
<proteinExistence type="predicted"/>
<dbReference type="PANTHER" id="PTHR43040">
    <property type="entry name" value="RIBONUCLEASE D"/>
    <property type="match status" value="1"/>
</dbReference>
<protein>
    <recommendedName>
        <fullName evidence="2">3'-5' exonuclease domain-containing protein</fullName>
    </recommendedName>
</protein>
<dbReference type="PANTHER" id="PTHR43040:SF1">
    <property type="entry name" value="RIBONUCLEASE D"/>
    <property type="match status" value="1"/>
</dbReference>
<reference evidence="3" key="1">
    <citation type="submission" date="2021-10" db="EMBL/GenBank/DDBJ databases">
        <authorList>
            <person name="Piombo E."/>
        </authorList>
    </citation>
    <scope>NUCLEOTIDE SEQUENCE</scope>
</reference>
<gene>
    <name evidence="3" type="ORF">CSOL1703_00009043</name>
</gene>
<dbReference type="SMART" id="SM00474">
    <property type="entry name" value="35EXOc"/>
    <property type="match status" value="1"/>
</dbReference>
<dbReference type="EMBL" id="CABFOC020000082">
    <property type="protein sequence ID" value="CAH0058559.1"/>
    <property type="molecule type" value="Genomic_DNA"/>
</dbReference>
<evidence type="ECO:0000256" key="1">
    <source>
        <dbReference type="SAM" id="MobiDB-lite"/>
    </source>
</evidence>